<dbReference type="Proteomes" id="UP001066276">
    <property type="component" value="Chromosome 3_2"/>
</dbReference>
<dbReference type="AlphaFoldDB" id="A0AAV7U0F3"/>
<organism evidence="1 2">
    <name type="scientific">Pleurodeles waltl</name>
    <name type="common">Iberian ribbed newt</name>
    <dbReference type="NCBI Taxonomy" id="8319"/>
    <lineage>
        <taxon>Eukaryota</taxon>
        <taxon>Metazoa</taxon>
        <taxon>Chordata</taxon>
        <taxon>Craniata</taxon>
        <taxon>Vertebrata</taxon>
        <taxon>Euteleostomi</taxon>
        <taxon>Amphibia</taxon>
        <taxon>Batrachia</taxon>
        <taxon>Caudata</taxon>
        <taxon>Salamandroidea</taxon>
        <taxon>Salamandridae</taxon>
        <taxon>Pleurodelinae</taxon>
        <taxon>Pleurodeles</taxon>
    </lineage>
</organism>
<sequence>MAPDLGRLPAKSGLSVNISQIVSQRALWQTPTSGTLLAFSLPKTEKRFVLFHFYFGLDGKSEAPGITEATVCRRYDGALGRRFWEKALGDYPGFGVIICLSFLGGDTPDVIGDYKSPARRDSQMYMCIQRRGRCPIGHAQQ</sequence>
<protein>
    <submittedName>
        <fullName evidence="1">Uncharacterized protein</fullName>
    </submittedName>
</protein>
<proteinExistence type="predicted"/>
<name>A0AAV7U0F3_PLEWA</name>
<evidence type="ECO:0000313" key="1">
    <source>
        <dbReference type="EMBL" id="KAJ1182500.1"/>
    </source>
</evidence>
<evidence type="ECO:0000313" key="2">
    <source>
        <dbReference type="Proteomes" id="UP001066276"/>
    </source>
</evidence>
<gene>
    <name evidence="1" type="ORF">NDU88_007688</name>
</gene>
<comment type="caution">
    <text evidence="1">The sequence shown here is derived from an EMBL/GenBank/DDBJ whole genome shotgun (WGS) entry which is preliminary data.</text>
</comment>
<reference evidence="1" key="1">
    <citation type="journal article" date="2022" name="bioRxiv">
        <title>Sequencing and chromosome-scale assembly of the giantPleurodeles waltlgenome.</title>
        <authorList>
            <person name="Brown T."/>
            <person name="Elewa A."/>
            <person name="Iarovenko S."/>
            <person name="Subramanian E."/>
            <person name="Araus A.J."/>
            <person name="Petzold A."/>
            <person name="Susuki M."/>
            <person name="Suzuki K.-i.T."/>
            <person name="Hayashi T."/>
            <person name="Toyoda A."/>
            <person name="Oliveira C."/>
            <person name="Osipova E."/>
            <person name="Leigh N.D."/>
            <person name="Simon A."/>
            <person name="Yun M.H."/>
        </authorList>
    </citation>
    <scope>NUCLEOTIDE SEQUENCE</scope>
    <source>
        <strain evidence="1">20211129_DDA</strain>
        <tissue evidence="1">Liver</tissue>
    </source>
</reference>
<accession>A0AAV7U0F3</accession>
<dbReference type="EMBL" id="JANPWB010000006">
    <property type="protein sequence ID" value="KAJ1182500.1"/>
    <property type="molecule type" value="Genomic_DNA"/>
</dbReference>
<keyword evidence="2" id="KW-1185">Reference proteome</keyword>